<dbReference type="PANTHER" id="PTHR13504">
    <property type="entry name" value="FIDO DOMAIN-CONTAINING PROTEIN DDB_G0283145"/>
    <property type="match status" value="1"/>
</dbReference>
<dbReference type="SUPFAM" id="SSF140931">
    <property type="entry name" value="Fic-like"/>
    <property type="match status" value="1"/>
</dbReference>
<dbReference type="InterPro" id="IPR040198">
    <property type="entry name" value="Fido_containing"/>
</dbReference>
<dbReference type="RefSeq" id="WP_092908186.1">
    <property type="nucleotide sequence ID" value="NZ_FOUZ01000007.1"/>
</dbReference>
<organism evidence="4 5">
    <name type="scientific">Algoriella xinjiangensis</name>
    <dbReference type="NCBI Taxonomy" id="684065"/>
    <lineage>
        <taxon>Bacteria</taxon>
        <taxon>Pseudomonadati</taxon>
        <taxon>Bacteroidota</taxon>
        <taxon>Flavobacteriia</taxon>
        <taxon>Flavobacteriales</taxon>
        <taxon>Weeksellaceae</taxon>
        <taxon>Algoriella</taxon>
    </lineage>
</organism>
<accession>A0A1I4WSN4</accession>
<name>A0A1I4WSN4_9FLAO</name>
<dbReference type="InterPro" id="IPR003812">
    <property type="entry name" value="Fido"/>
</dbReference>
<evidence type="ECO:0000256" key="2">
    <source>
        <dbReference type="PIRSR" id="PIRSR640198-2"/>
    </source>
</evidence>
<dbReference type="PROSITE" id="PS51459">
    <property type="entry name" value="FIDO"/>
    <property type="match status" value="1"/>
</dbReference>
<keyword evidence="2" id="KW-0067">ATP-binding</keyword>
<evidence type="ECO:0000259" key="3">
    <source>
        <dbReference type="PROSITE" id="PS51459"/>
    </source>
</evidence>
<dbReference type="Pfam" id="PF02661">
    <property type="entry name" value="Fic"/>
    <property type="match status" value="1"/>
</dbReference>
<dbReference type="Pfam" id="PF13776">
    <property type="entry name" value="DUF4172"/>
    <property type="match status" value="1"/>
</dbReference>
<dbReference type="Gene3D" id="1.10.3290.10">
    <property type="entry name" value="Fido-like domain"/>
    <property type="match status" value="1"/>
</dbReference>
<dbReference type="GO" id="GO:0005524">
    <property type="term" value="F:ATP binding"/>
    <property type="evidence" value="ECO:0007669"/>
    <property type="project" value="UniProtKB-KW"/>
</dbReference>
<feature type="binding site" evidence="2">
    <location>
        <begin position="247"/>
        <end position="248"/>
    </location>
    <ligand>
        <name>ATP</name>
        <dbReference type="ChEBI" id="CHEBI:30616"/>
    </ligand>
</feature>
<dbReference type="OrthoDB" id="9814400at2"/>
<gene>
    <name evidence="4" type="ORF">SAMN05421738_107134</name>
</gene>
<keyword evidence="5" id="KW-1185">Reference proteome</keyword>
<dbReference type="Proteomes" id="UP000199149">
    <property type="component" value="Unassembled WGS sequence"/>
</dbReference>
<dbReference type="EMBL" id="FOUZ01000007">
    <property type="protein sequence ID" value="SFN16019.1"/>
    <property type="molecule type" value="Genomic_DNA"/>
</dbReference>
<reference evidence="5" key="1">
    <citation type="submission" date="2016-10" db="EMBL/GenBank/DDBJ databases">
        <authorList>
            <person name="Varghese N."/>
            <person name="Submissions S."/>
        </authorList>
    </citation>
    <scope>NUCLEOTIDE SEQUENCE [LARGE SCALE GENOMIC DNA]</scope>
    <source>
        <strain evidence="5">XJ109</strain>
    </source>
</reference>
<dbReference type="InterPro" id="IPR036388">
    <property type="entry name" value="WH-like_DNA-bd_sf"/>
</dbReference>
<protein>
    <submittedName>
        <fullName evidence="4">Fic family protein</fullName>
    </submittedName>
</protein>
<evidence type="ECO:0000256" key="1">
    <source>
        <dbReference type="PIRSR" id="PIRSR640198-1"/>
    </source>
</evidence>
<evidence type="ECO:0000313" key="4">
    <source>
        <dbReference type="EMBL" id="SFN16019.1"/>
    </source>
</evidence>
<dbReference type="PANTHER" id="PTHR13504:SF33">
    <property type="entry name" value="FIC FAMILY PROTEIN"/>
    <property type="match status" value="1"/>
</dbReference>
<feature type="domain" description="Fido" evidence="3">
    <location>
        <begin position="114"/>
        <end position="269"/>
    </location>
</feature>
<dbReference type="InterPro" id="IPR036597">
    <property type="entry name" value="Fido-like_dom_sf"/>
</dbReference>
<dbReference type="InterPro" id="IPR025230">
    <property type="entry name" value="DUF4172"/>
</dbReference>
<dbReference type="AlphaFoldDB" id="A0A1I4WSN4"/>
<feature type="binding site" evidence="2">
    <location>
        <begin position="210"/>
        <end position="217"/>
    </location>
    <ligand>
        <name>ATP</name>
        <dbReference type="ChEBI" id="CHEBI:30616"/>
    </ligand>
</feature>
<keyword evidence="2" id="KW-0547">Nucleotide-binding</keyword>
<dbReference type="STRING" id="684065.SAMN05421738_107134"/>
<dbReference type="Gene3D" id="1.10.10.10">
    <property type="entry name" value="Winged helix-like DNA-binding domain superfamily/Winged helix DNA-binding domain"/>
    <property type="match status" value="1"/>
</dbReference>
<feature type="active site" evidence="1">
    <location>
        <position position="206"/>
    </location>
</feature>
<sequence length="366" mass="42102">MKYNWQYKNWAKFEYDSSVIDQIVIKFALEIGELKGIIDTLPEDIKQETIIQFMIDEAIKTSEIEGEFYSRQDVMSSIKNKIGIHSSISHIKDKNARGIGELMVDVLNNFKNELTEDLVKEWHKILFENSTSINAGNYRIGEEPMVIVSGAYGREKIHYEAPPSTDVPNEMQKFVNWYNEFKVESIDIKNSLIKTSIAHLYFESIHPFEDGNGRIGRAIAEKCLSESFNRPLIMSLSSTIEKDKKNYYEALKDAQQTLEITDWILYFSNTILEVQIQAKKITNFTLNKTKFLDQTKPLLNERQLKVVIKMLNQGAEGFEGEMSAKKYISITKTSKATATRDLQDLVEKNILTTEGAGRSVRYELNM</sequence>
<proteinExistence type="predicted"/>
<evidence type="ECO:0000313" key="5">
    <source>
        <dbReference type="Proteomes" id="UP000199149"/>
    </source>
</evidence>